<dbReference type="SUPFAM" id="SSF52540">
    <property type="entry name" value="P-loop containing nucleoside triphosphate hydrolases"/>
    <property type="match status" value="1"/>
</dbReference>
<dbReference type="GO" id="GO:0032297">
    <property type="term" value="P:negative regulation of DNA-templated DNA replication initiation"/>
    <property type="evidence" value="ECO:0007669"/>
    <property type="project" value="InterPro"/>
</dbReference>
<proteinExistence type="predicted"/>
<evidence type="ECO:0000313" key="2">
    <source>
        <dbReference type="EMBL" id="CAB5699812.1"/>
    </source>
</evidence>
<feature type="domain" description="Hda lid" evidence="1">
    <location>
        <begin position="168"/>
        <end position="232"/>
    </location>
</feature>
<dbReference type="EMBL" id="CAHPSC010000041">
    <property type="protein sequence ID" value="CAB5699812.1"/>
    <property type="molecule type" value="Genomic_DNA"/>
</dbReference>
<dbReference type="Gene3D" id="3.40.50.300">
    <property type="entry name" value="P-loop containing nucleotide triphosphate hydrolases"/>
    <property type="match status" value="1"/>
</dbReference>
<gene>
    <name evidence="2" type="primary">hda</name>
    <name evidence="2" type="ORF">GHA_02662</name>
</gene>
<protein>
    <submittedName>
        <fullName evidence="2">DnaA-homolog protein hda</fullName>
    </submittedName>
</protein>
<dbReference type="Proteomes" id="UP000834458">
    <property type="component" value="Unassembled WGS sequence"/>
</dbReference>
<evidence type="ECO:0000259" key="1">
    <source>
        <dbReference type="Pfam" id="PF22688"/>
    </source>
</evidence>
<name>A0AA35D8Q7_9BURK</name>
<sequence length="235" mass="26173">MPSMKQLALDIGLPTGPSLARFYAGRNAPVVDHLQAWISDGFGPAPRAPVPTYLWGDSGSGKTHLLKAVREMLLEQGAQVGWMDASTGFPPEFDERWSAVLMDDVHLFTPMQQARAFNWFVNAINPPSGSPRWILSAGDAPPAGMEVRDDLRSRLGWGHVFQLQVPNEEERREVLKTEAAARGVTLSADVVDYMLKRFSRDLASLMQLLDMLDEFALRNKRAITIPLLKTMLETE</sequence>
<organism evidence="2 3">
    <name type="scientific">Comamonas aquatica</name>
    <dbReference type="NCBI Taxonomy" id="225991"/>
    <lineage>
        <taxon>Bacteria</taxon>
        <taxon>Pseudomonadati</taxon>
        <taxon>Pseudomonadota</taxon>
        <taxon>Betaproteobacteria</taxon>
        <taxon>Burkholderiales</taxon>
        <taxon>Comamonadaceae</taxon>
        <taxon>Comamonas</taxon>
    </lineage>
</organism>
<dbReference type="InterPro" id="IPR027417">
    <property type="entry name" value="P-loop_NTPase"/>
</dbReference>
<accession>A0AA35D8Q7</accession>
<dbReference type="Gene3D" id="1.10.8.60">
    <property type="match status" value="1"/>
</dbReference>
<dbReference type="AlphaFoldDB" id="A0AA35D8Q7"/>
<dbReference type="GO" id="GO:0006270">
    <property type="term" value="P:DNA replication initiation"/>
    <property type="evidence" value="ECO:0007669"/>
    <property type="project" value="TreeGrafter"/>
</dbReference>
<reference evidence="2" key="1">
    <citation type="submission" date="2020-05" db="EMBL/GenBank/DDBJ databases">
        <authorList>
            <person name="Delgado-Blas J."/>
        </authorList>
    </citation>
    <scope>NUCLEOTIDE SEQUENCE</scope>
    <source>
        <strain evidence="2">BB1454</strain>
    </source>
</reference>
<dbReference type="PANTHER" id="PTHR30050">
    <property type="entry name" value="CHROMOSOMAL REPLICATION INITIATOR PROTEIN DNAA"/>
    <property type="match status" value="1"/>
</dbReference>
<dbReference type="InterPro" id="IPR017788">
    <property type="entry name" value="Hda"/>
</dbReference>
<dbReference type="InterPro" id="IPR055199">
    <property type="entry name" value="Hda_lid"/>
</dbReference>
<dbReference type="NCBIfam" id="TIGR03420">
    <property type="entry name" value="DnaA_homol_Hda"/>
    <property type="match status" value="1"/>
</dbReference>
<dbReference type="Pfam" id="PF22688">
    <property type="entry name" value="Hda_lid"/>
    <property type="match status" value="1"/>
</dbReference>
<dbReference type="PANTHER" id="PTHR30050:SF5">
    <property type="entry name" value="DNAA REGULATORY INACTIVATOR HDA"/>
    <property type="match status" value="1"/>
</dbReference>
<dbReference type="GO" id="GO:0003688">
    <property type="term" value="F:DNA replication origin binding"/>
    <property type="evidence" value="ECO:0007669"/>
    <property type="project" value="TreeGrafter"/>
</dbReference>
<comment type="caution">
    <text evidence="2">The sequence shown here is derived from an EMBL/GenBank/DDBJ whole genome shotgun (WGS) entry which is preliminary data.</text>
</comment>
<evidence type="ECO:0000313" key="3">
    <source>
        <dbReference type="Proteomes" id="UP000834458"/>
    </source>
</evidence>
<dbReference type="GO" id="GO:0005886">
    <property type="term" value="C:plasma membrane"/>
    <property type="evidence" value="ECO:0007669"/>
    <property type="project" value="TreeGrafter"/>
</dbReference>